<dbReference type="EMBL" id="JAVIJP010000026">
    <property type="protein sequence ID" value="KAL3636702.1"/>
    <property type="molecule type" value="Genomic_DNA"/>
</dbReference>
<proteinExistence type="predicted"/>
<evidence type="ECO:0000313" key="3">
    <source>
        <dbReference type="Proteomes" id="UP001632038"/>
    </source>
</evidence>
<feature type="transmembrane region" description="Helical" evidence="1">
    <location>
        <begin position="51"/>
        <end position="70"/>
    </location>
</feature>
<keyword evidence="1" id="KW-0472">Membrane</keyword>
<name>A0ABD3D3Y1_9LAMI</name>
<keyword evidence="3" id="KW-1185">Reference proteome</keyword>
<accession>A0ABD3D3Y1</accession>
<keyword evidence="1" id="KW-1133">Transmembrane helix</keyword>
<dbReference type="AlphaFoldDB" id="A0ABD3D3Y1"/>
<reference evidence="3" key="1">
    <citation type="journal article" date="2024" name="IScience">
        <title>Strigolactones Initiate the Formation of Haustorium-like Structures in Castilleja.</title>
        <authorList>
            <person name="Buerger M."/>
            <person name="Peterson D."/>
            <person name="Chory J."/>
        </authorList>
    </citation>
    <scope>NUCLEOTIDE SEQUENCE [LARGE SCALE GENOMIC DNA]</scope>
</reference>
<feature type="transmembrane region" description="Helical" evidence="1">
    <location>
        <begin position="76"/>
        <end position="96"/>
    </location>
</feature>
<dbReference type="PANTHER" id="PTHR34781:SF2">
    <property type="entry name" value="TRANSMEMBRANE PROTEIN"/>
    <property type="match status" value="1"/>
</dbReference>
<dbReference type="Proteomes" id="UP001632038">
    <property type="component" value="Unassembled WGS sequence"/>
</dbReference>
<dbReference type="PANTHER" id="PTHR34781">
    <property type="entry name" value="TRANSMEMBRANE PROTEIN"/>
    <property type="match status" value="1"/>
</dbReference>
<evidence type="ECO:0000313" key="2">
    <source>
        <dbReference type="EMBL" id="KAL3636702.1"/>
    </source>
</evidence>
<protein>
    <submittedName>
        <fullName evidence="2">Uncharacterized protein</fullName>
    </submittedName>
</protein>
<keyword evidence="1" id="KW-0812">Transmembrane</keyword>
<comment type="caution">
    <text evidence="2">The sequence shown here is derived from an EMBL/GenBank/DDBJ whole genome shotgun (WGS) entry which is preliminary data.</text>
</comment>
<evidence type="ECO:0000256" key="1">
    <source>
        <dbReference type="SAM" id="Phobius"/>
    </source>
</evidence>
<organism evidence="2 3">
    <name type="scientific">Castilleja foliolosa</name>
    <dbReference type="NCBI Taxonomy" id="1961234"/>
    <lineage>
        <taxon>Eukaryota</taxon>
        <taxon>Viridiplantae</taxon>
        <taxon>Streptophyta</taxon>
        <taxon>Embryophyta</taxon>
        <taxon>Tracheophyta</taxon>
        <taxon>Spermatophyta</taxon>
        <taxon>Magnoliopsida</taxon>
        <taxon>eudicotyledons</taxon>
        <taxon>Gunneridae</taxon>
        <taxon>Pentapetalae</taxon>
        <taxon>asterids</taxon>
        <taxon>lamiids</taxon>
        <taxon>Lamiales</taxon>
        <taxon>Orobanchaceae</taxon>
        <taxon>Pedicularideae</taxon>
        <taxon>Castillejinae</taxon>
        <taxon>Castilleja</taxon>
    </lineage>
</organism>
<gene>
    <name evidence="2" type="ORF">CASFOL_019001</name>
</gene>
<sequence>MREQDPHTRVLYEMWSMIVHILRTPSFPICFRSLSLLPWCSSSQRPQISPAAFGLLFIGISMALMMFGVVTFVIGFVLMPLVIMLVMLFYFVGIIAKLSEIGRSIISLPGSGPNKVAPDVELLKLKNLIGNLDYHKKNEY</sequence>